<dbReference type="RefSeq" id="WP_091735522.1">
    <property type="nucleotide sequence ID" value="NZ_FNNQ01000002.1"/>
</dbReference>
<sequence>MYLHGIPFVHLKRHYPEITPQKETARRSPSHLADTHHLKECLGFVPVHLLRTSKKYPLDTCLKECLRYGDTVMAFSGIPTTCVQLSLHEWGVDRLMLRKAVWILTLRPSALRWLKVHFPSTPLILTGWDRDEKRRHRRLGFPLK</sequence>
<accession>A0A1H2RWY5</accession>
<protein>
    <submittedName>
        <fullName evidence="1">Uncharacterized protein</fullName>
    </submittedName>
</protein>
<organism evidence="1 2">
    <name type="scientific">Marininema mesophilum</name>
    <dbReference type="NCBI Taxonomy" id="1048340"/>
    <lineage>
        <taxon>Bacteria</taxon>
        <taxon>Bacillati</taxon>
        <taxon>Bacillota</taxon>
        <taxon>Bacilli</taxon>
        <taxon>Bacillales</taxon>
        <taxon>Thermoactinomycetaceae</taxon>
        <taxon>Marininema</taxon>
    </lineage>
</organism>
<name>A0A1H2RWY5_9BACL</name>
<dbReference type="Proteomes" id="UP000198534">
    <property type="component" value="Unassembled WGS sequence"/>
</dbReference>
<dbReference type="OrthoDB" id="2970588at2"/>
<dbReference type="AlphaFoldDB" id="A0A1H2RWY5"/>
<dbReference type="EMBL" id="FNNQ01000002">
    <property type="protein sequence ID" value="SDW23284.1"/>
    <property type="molecule type" value="Genomic_DNA"/>
</dbReference>
<evidence type="ECO:0000313" key="1">
    <source>
        <dbReference type="EMBL" id="SDW23284.1"/>
    </source>
</evidence>
<gene>
    <name evidence="1" type="ORF">SAMN05444487_10222</name>
</gene>
<keyword evidence="2" id="KW-1185">Reference proteome</keyword>
<evidence type="ECO:0000313" key="2">
    <source>
        <dbReference type="Proteomes" id="UP000198534"/>
    </source>
</evidence>
<proteinExistence type="predicted"/>
<reference evidence="1 2" key="1">
    <citation type="submission" date="2016-10" db="EMBL/GenBank/DDBJ databases">
        <authorList>
            <person name="de Groot N.N."/>
        </authorList>
    </citation>
    <scope>NUCLEOTIDE SEQUENCE [LARGE SCALE GENOMIC DNA]</scope>
    <source>
        <strain evidence="1 2">DSM 45610</strain>
    </source>
</reference>